<gene>
    <name evidence="9" type="primary">LOC106074127</name>
</gene>
<evidence type="ECO:0000313" key="9">
    <source>
        <dbReference type="RefSeq" id="XP_055899730.1"/>
    </source>
</evidence>
<evidence type="ECO:0000259" key="6">
    <source>
        <dbReference type="Pfam" id="PF23347"/>
    </source>
</evidence>
<organism evidence="8 9">
    <name type="scientific">Biomphalaria glabrata</name>
    <name type="common">Bloodfluke planorb</name>
    <name type="synonym">Freshwater snail</name>
    <dbReference type="NCBI Taxonomy" id="6526"/>
    <lineage>
        <taxon>Eukaryota</taxon>
        <taxon>Metazoa</taxon>
        <taxon>Spiralia</taxon>
        <taxon>Lophotrochozoa</taxon>
        <taxon>Mollusca</taxon>
        <taxon>Gastropoda</taxon>
        <taxon>Heterobranchia</taxon>
        <taxon>Euthyneura</taxon>
        <taxon>Panpulmonata</taxon>
        <taxon>Hygrophila</taxon>
        <taxon>Lymnaeoidea</taxon>
        <taxon>Planorbidae</taxon>
        <taxon>Biomphalaria</taxon>
    </lineage>
</organism>
<evidence type="ECO:0000259" key="7">
    <source>
        <dbReference type="Pfam" id="PF23354"/>
    </source>
</evidence>
<dbReference type="GO" id="GO:0017056">
    <property type="term" value="F:structural constituent of nuclear pore"/>
    <property type="evidence" value="ECO:0007669"/>
    <property type="project" value="TreeGrafter"/>
</dbReference>
<dbReference type="OrthoDB" id="67716at2759"/>
<reference evidence="9" key="1">
    <citation type="submission" date="2025-08" db="UniProtKB">
        <authorList>
            <consortium name="RefSeq"/>
        </authorList>
    </citation>
    <scope>IDENTIFICATION</scope>
</reference>
<evidence type="ECO:0000256" key="2">
    <source>
        <dbReference type="ARBA" id="ARBA00022448"/>
    </source>
</evidence>
<dbReference type="InterPro" id="IPR056535">
    <property type="entry name" value="TPR_NUP160_M"/>
</dbReference>
<evidence type="ECO:0000259" key="4">
    <source>
        <dbReference type="Pfam" id="PF11715"/>
    </source>
</evidence>
<dbReference type="Pfam" id="PF11715">
    <property type="entry name" value="Beta-prop_Nup120_160"/>
    <property type="match status" value="1"/>
</dbReference>
<dbReference type="GO" id="GO:0005643">
    <property type="term" value="C:nuclear pore"/>
    <property type="evidence" value="ECO:0007669"/>
    <property type="project" value="TreeGrafter"/>
</dbReference>
<name>A0A9W3BJX5_BIOGL</name>
<proteinExistence type="predicted"/>
<comment type="subcellular location">
    <subcellularLocation>
        <location evidence="1">Nucleus</location>
    </subcellularLocation>
</comment>
<dbReference type="InterPro" id="IPR056547">
    <property type="entry name" value="NUP160_helical"/>
</dbReference>
<dbReference type="InterPro" id="IPR021717">
    <property type="entry name" value="Nucleoporin_Nup160"/>
</dbReference>
<protein>
    <submittedName>
        <fullName evidence="9">Nuclear pore complex protein Nup160-like isoform X1</fullName>
    </submittedName>
</protein>
<dbReference type="OMA" id="TLWKNNM"/>
<accession>A0A9W3BJX5</accession>
<dbReference type="Pfam" id="PF23354">
    <property type="entry name" value="TPR_NUP160_120_M"/>
    <property type="match status" value="1"/>
</dbReference>
<sequence length="1414" mass="159038">MAAPVMKGRMFREVSVPAPSSSRWKSIIVNTGASASTLQDIKVPESCGGYTYRDSGLVGSGVRNRFIYWRSYQDVLEIVEESLDVTLSGNMVRYIFKDTPILPKVCVFEMHEYVLILVATVASVHRLVFPHPRKICKANTFVLCEQNVSSIFYDASLPDDTKNQFLLTPGGTISSHFLLGASAITSDGHVIFGLSNNSGGILLVKMPPLGIAGVVIQQELSCSSVMKKLWNGLIPGAIRGNQPSGETAISLELVSLQGDVYLFTVCRDFKLRVWSTKTRECVLVENILDYTSDEAEDSSSVPLLNASGHIIQVIQGGAMADICVYISQQNKSKFVFLSPTLENNRLVLEYLTTLEKTPLEDLVDFVVTEDYLMSLWTTQTGDSQVLTTPLDRSEDISSDWEPVLLSNQTDSVIVPGHRDARDVYLEKIFEPGFFAPQDIVKALSVYKRVPAPSLEMESFFNMATLKEEVTNAVDTEIRNNASDQELQEEAYIELQQEQWEKFYSCCYQYKMVGEKAKGLFADPVTGLFGVIKKSTFSLLRPCDTTEELYLSPTIKLSQWAIEKYDLVREDGPRLQFIKDVRWLCDAVQLVNSQISPDLACMFQSCLQSLDPPEQLIESLADAIRTDSTISTELIELVKLMANPVASIEALFSILEIGQDLGADEMEGPEGLRHQHYSHLFSGMLGLSVLTQSFQQLVSVRFQFVRDLSVLMAVVSDHMDESGLNQSMKDTILNELLPKGAYLLRCYKVLLWTAETLSTVSPNNTLDFNLRQLNNLGIIDDMVSKSVTKPSSQSSYLIQMFLEGVGGKLIRQRLSSLDGDRVAVWREDLRQILLSLCVLIWPASDDTIFPEFLVRTCQYLRLQEYIHILTPWCTWNEASRAFFLGLAYLHFHQPHKAVKLFADASDGVATEPFMSHRLLQTTETDHYKLQILYYLKVIKQLEDQGYSDLVITMANEAINKANKDDPNLPTLQSKVFKEHLELGHNQQAFAAMMSNPDIDRKKDCLRQFLVVLCERGHLRDLVSFDYQDLEDEVVYILETRARSVDMFTYDYYSLLFSHFIFREDYRKAGRIMFEKGLRLSQEVPGLKSLQQQAQCYLCAINTLRLVRPEYAWIVKPVFQSVDVEKKTGRNPLRRDTAVQDQKVPKKVVILELADLEKDYLLLDARLRLIRNEGDSPLISGPMPSKEEMVSLLCSAGLYDLAVSVTRAFALSPEPILSSLSLQCVSLSMTSASFIKSSAQDPNATAWLWLRENDIPLCGAKESTVSDQAWSLLQSYLALLEDGSSQCHKCIAHSLLSQGFDLPTWLIHSFKTLDVAALLRVYLAFDQLSQAATLAMEYLDVVTNVLTGIDGPAFKLKGLSRPAPLSVWVPYTCLDQILVALRDSQNSSQASIYHRLKEKLDEYQDKALDISQLIEA</sequence>
<feature type="domain" description="NUP160 middle TPR" evidence="7">
    <location>
        <begin position="840"/>
        <end position="1104"/>
    </location>
</feature>
<dbReference type="PANTHER" id="PTHR21286:SF0">
    <property type="entry name" value="NUCLEAR PORE COMPLEX PROTEIN NUP160"/>
    <property type="match status" value="1"/>
</dbReference>
<evidence type="ECO:0000256" key="3">
    <source>
        <dbReference type="ARBA" id="ARBA00023242"/>
    </source>
</evidence>
<dbReference type="GeneID" id="106074127"/>
<dbReference type="InterPro" id="IPR059141">
    <property type="entry name" value="Beta-prop_Nup120_160"/>
</dbReference>
<dbReference type="Pfam" id="PF23347">
    <property type="entry name" value="TPR_Nup160_C"/>
    <property type="match status" value="1"/>
</dbReference>
<evidence type="ECO:0000313" key="8">
    <source>
        <dbReference type="Proteomes" id="UP001165740"/>
    </source>
</evidence>
<keyword evidence="2" id="KW-0813">Transport</keyword>
<dbReference type="InterPro" id="IPR056536">
    <property type="entry name" value="TPR_NUP160_C"/>
</dbReference>
<feature type="domain" description="NUP160 helical" evidence="5">
    <location>
        <begin position="577"/>
        <end position="800"/>
    </location>
</feature>
<dbReference type="RefSeq" id="XP_055899730.1">
    <property type="nucleotide sequence ID" value="XM_056043755.1"/>
</dbReference>
<dbReference type="PANTHER" id="PTHR21286">
    <property type="entry name" value="NUCLEAR PORE COMPLEX PROTEIN NUP160"/>
    <property type="match status" value="1"/>
</dbReference>
<evidence type="ECO:0000259" key="5">
    <source>
        <dbReference type="Pfam" id="PF23345"/>
    </source>
</evidence>
<feature type="domain" description="Nucleoporin Nup120/160 beta-propeller" evidence="4">
    <location>
        <begin position="65"/>
        <end position="546"/>
    </location>
</feature>
<dbReference type="Pfam" id="PF23345">
    <property type="entry name" value="NUP160_helical"/>
    <property type="match status" value="1"/>
</dbReference>
<keyword evidence="8" id="KW-1185">Reference proteome</keyword>
<keyword evidence="3" id="KW-0539">Nucleus</keyword>
<evidence type="ECO:0000256" key="1">
    <source>
        <dbReference type="ARBA" id="ARBA00004123"/>
    </source>
</evidence>
<dbReference type="Proteomes" id="UP001165740">
    <property type="component" value="Chromosome 10"/>
</dbReference>
<feature type="domain" description="NUP160 C-terminal TPR" evidence="6">
    <location>
        <begin position="1150"/>
        <end position="1408"/>
    </location>
</feature>